<dbReference type="AlphaFoldDB" id="A0A2G3DU46"/>
<reference evidence="2 3" key="2">
    <citation type="submission" date="2017-10" db="EMBL/GenBank/DDBJ databases">
        <authorList>
            <person name="Banno H."/>
            <person name="Chua N.-H."/>
        </authorList>
    </citation>
    <scope>NUCLEOTIDE SEQUENCE [LARGE SCALE GENOMIC DNA]</scope>
    <source>
        <strain evidence="2 3">JK626</strain>
    </source>
</reference>
<evidence type="ECO:0008006" key="4">
    <source>
        <dbReference type="Google" id="ProtNLM"/>
    </source>
</evidence>
<reference evidence="2 3" key="1">
    <citation type="submission" date="2017-10" db="EMBL/GenBank/DDBJ databases">
        <title>Resolving the taxonomy of Roseburia spp., Eubacterium rectale and Agathobacter spp. through phylogenomic analysis.</title>
        <authorList>
            <person name="Sheridan P.O."/>
            <person name="Walker A.W."/>
            <person name="Duncan S.H."/>
            <person name="Scott K.P."/>
            <person name="Toole P.W.O."/>
            <person name="Luis P."/>
            <person name="Flint H.J."/>
        </authorList>
    </citation>
    <scope>NUCLEOTIDE SEQUENCE [LARGE SCALE GENOMIC DNA]</scope>
    <source>
        <strain evidence="2 3">JK626</strain>
    </source>
</reference>
<accession>A0A2G3DU46</accession>
<dbReference type="InterPro" id="IPR056918">
    <property type="entry name" value="8xMP"/>
</dbReference>
<dbReference type="Proteomes" id="UP000225889">
    <property type="component" value="Unassembled WGS sequence"/>
</dbReference>
<protein>
    <recommendedName>
        <fullName evidence="4">Small integral membrane protein</fullName>
    </recommendedName>
</protein>
<feature type="transmembrane region" description="Helical" evidence="1">
    <location>
        <begin position="37"/>
        <end position="58"/>
    </location>
</feature>
<gene>
    <name evidence="2" type="ORF">CSX01_10155</name>
</gene>
<comment type="caution">
    <text evidence="2">The sequence shown here is derived from an EMBL/GenBank/DDBJ whole genome shotgun (WGS) entry which is preliminary data.</text>
</comment>
<evidence type="ECO:0000313" key="2">
    <source>
        <dbReference type="EMBL" id="PHU34413.1"/>
    </source>
</evidence>
<keyword evidence="1" id="KW-1133">Transmembrane helix</keyword>
<feature type="transmembrane region" description="Helical" evidence="1">
    <location>
        <begin position="134"/>
        <end position="153"/>
    </location>
</feature>
<evidence type="ECO:0000256" key="1">
    <source>
        <dbReference type="SAM" id="Phobius"/>
    </source>
</evidence>
<dbReference type="RefSeq" id="WP_099392301.1">
    <property type="nucleotide sequence ID" value="NZ_PDYF01000024.1"/>
</dbReference>
<name>A0A2G3DU46_9FIRM</name>
<dbReference type="EMBL" id="PDYF01000024">
    <property type="protein sequence ID" value="PHU34413.1"/>
    <property type="molecule type" value="Genomic_DNA"/>
</dbReference>
<keyword evidence="1" id="KW-0472">Membrane</keyword>
<evidence type="ECO:0000313" key="3">
    <source>
        <dbReference type="Proteomes" id="UP000225889"/>
    </source>
</evidence>
<keyword evidence="1" id="KW-0812">Transmembrane</keyword>
<sequence length="154" mass="17877">MGEIKLLNNITKDVPQSKIEQYKLYVEMMDKISERRAATNSFFVALNTVVITLFGILRNENVKYNWLIIVGGLSISYIWGYTLKSYKLLNTGKFKVIHEMELELHFNCYAYEWQILGNGKDKNKYLPISHVEKIVPIVFAVIYILAGIFMILFA</sequence>
<feature type="transmembrane region" description="Helical" evidence="1">
    <location>
        <begin position="64"/>
        <end position="83"/>
    </location>
</feature>
<dbReference type="Pfam" id="PF24838">
    <property type="entry name" value="8xMP"/>
    <property type="match status" value="1"/>
</dbReference>
<organism evidence="2 3">
    <name type="scientific">Pseudobutyrivibrio ruminis</name>
    <dbReference type="NCBI Taxonomy" id="46206"/>
    <lineage>
        <taxon>Bacteria</taxon>
        <taxon>Bacillati</taxon>
        <taxon>Bacillota</taxon>
        <taxon>Clostridia</taxon>
        <taxon>Lachnospirales</taxon>
        <taxon>Lachnospiraceae</taxon>
        <taxon>Pseudobutyrivibrio</taxon>
    </lineage>
</organism>
<proteinExistence type="predicted"/>